<accession>A0A3M2LXU0</accession>
<dbReference type="GO" id="GO:0005737">
    <property type="term" value="C:cytoplasm"/>
    <property type="evidence" value="ECO:0007669"/>
    <property type="project" value="TreeGrafter"/>
</dbReference>
<dbReference type="InterPro" id="IPR036388">
    <property type="entry name" value="WH-like_DNA-bd_sf"/>
</dbReference>
<dbReference type="Pfam" id="PF00196">
    <property type="entry name" value="GerE"/>
    <property type="match status" value="1"/>
</dbReference>
<dbReference type="CDD" id="cd06170">
    <property type="entry name" value="LuxR_C_like"/>
    <property type="match status" value="1"/>
</dbReference>
<dbReference type="GO" id="GO:0005524">
    <property type="term" value="F:ATP binding"/>
    <property type="evidence" value="ECO:0007669"/>
    <property type="project" value="UniProtKB-KW"/>
</dbReference>
<evidence type="ECO:0000256" key="3">
    <source>
        <dbReference type="SAM" id="MobiDB-lite"/>
    </source>
</evidence>
<dbReference type="GO" id="GO:0004016">
    <property type="term" value="F:adenylate cyclase activity"/>
    <property type="evidence" value="ECO:0007669"/>
    <property type="project" value="TreeGrafter"/>
</dbReference>
<dbReference type="SUPFAM" id="SSF48452">
    <property type="entry name" value="TPR-like"/>
    <property type="match status" value="1"/>
</dbReference>
<dbReference type="InterPro" id="IPR016032">
    <property type="entry name" value="Sig_transdc_resp-reg_C-effctor"/>
</dbReference>
<dbReference type="PROSITE" id="PS50043">
    <property type="entry name" value="HTH_LUXR_2"/>
    <property type="match status" value="1"/>
</dbReference>
<dbReference type="GO" id="GO:0006355">
    <property type="term" value="P:regulation of DNA-templated transcription"/>
    <property type="evidence" value="ECO:0007669"/>
    <property type="project" value="InterPro"/>
</dbReference>
<comment type="caution">
    <text evidence="5">The sequence shown here is derived from an EMBL/GenBank/DDBJ whole genome shotgun (WGS) entry which is preliminary data.</text>
</comment>
<dbReference type="GO" id="GO:0003677">
    <property type="term" value="F:DNA binding"/>
    <property type="evidence" value="ECO:0007669"/>
    <property type="project" value="InterPro"/>
</dbReference>
<dbReference type="SUPFAM" id="SSF52540">
    <property type="entry name" value="P-loop containing nucleoside triphosphate hydrolases"/>
    <property type="match status" value="1"/>
</dbReference>
<feature type="compositionally biased region" description="Basic and acidic residues" evidence="3">
    <location>
        <begin position="932"/>
        <end position="941"/>
    </location>
</feature>
<evidence type="ECO:0000313" key="5">
    <source>
        <dbReference type="EMBL" id="RMI42261.1"/>
    </source>
</evidence>
<keyword evidence="6" id="KW-1185">Reference proteome</keyword>
<protein>
    <recommendedName>
        <fullName evidence="4">HTH luxR-type domain-containing protein</fullName>
    </recommendedName>
</protein>
<dbReference type="InterPro" id="IPR011990">
    <property type="entry name" value="TPR-like_helical_dom_sf"/>
</dbReference>
<dbReference type="AlphaFoldDB" id="A0A3M2LXU0"/>
<dbReference type="Proteomes" id="UP000278673">
    <property type="component" value="Unassembled WGS sequence"/>
</dbReference>
<evidence type="ECO:0000256" key="1">
    <source>
        <dbReference type="ARBA" id="ARBA00022741"/>
    </source>
</evidence>
<evidence type="ECO:0000256" key="2">
    <source>
        <dbReference type="ARBA" id="ARBA00022840"/>
    </source>
</evidence>
<dbReference type="PANTHER" id="PTHR16305:SF35">
    <property type="entry name" value="TRANSCRIPTIONAL ACTIVATOR DOMAIN"/>
    <property type="match status" value="1"/>
</dbReference>
<sequence>MLDLVETRSVSPVFVGRQSESETLASLLRAADAGTPQAAVIGGEAGVGKTRLLEEFLAGAAGAGALTAVGAGVELGADGLPFAPVAALLRSLHRQVGDELVAAAGERRGELARLLPELGEPSGVPPVDGDALDRARLFELLTRLLERLAQQRTLVLVFEDLHWADRSTRELLAYYVRSVRAARLLVLASYRTDDLHRRHPLRPFLAELDRLRTVHRIELGRLSGREVAAQMAGILGAPADAGQARSVFQRTEGNPFFVEELTVGGQPCGDLPDTLRDLLLVRVEALDEPVQDVLRVVAEGGSCVEHELIARVAGLPEQELLAAVRVAVGARLLVATEDGDGYRFRHALTREAVADDLLPGERARLNRRYARALEAEPELVPADELPTRLASHWYHAGDRARALPAVLAAAVAAGRRFANAEQLRLLERAIELWDAVGDEARAGLRPAQPIWGYPASDAGGPVGWTDLMAEAAVAATLAGEEERAMALCRRALREVDPVERPLHAAWFWAQRAGMVGRLMRGDGWAELRRAQELLRGLPPSEVHARVLALEAAMRSKQGPAPEVLEVAERAVELARLVGATGTELYARYTLATLQADAGDSEGGVERMTAVLETVLRRGEVTLLGRCLVNLGAVLLDSGQFERGLEQIAESIELAERYGLAETPSWLRANEAFALTLLGRWPEAEAALELATRHASHDHSRMVSRVLTGQLAVLRGDLARAEAEAAAALARAEGMKTPDLFHWELSRFRVDLAVARGRPLQAREILRSSLPLVSYFGSSLLAWGLAFAAATAEAEGRGLPGFAEGREAAVGEIRALARRLPRDLPIREAFSALVNAQLARAEGRDTPERWAEAVAALTPFGLPHHLAEARYGWGEALLAGGDQDGRRQAAEQLGAARELVERLGAAPLAERVARLAQRARLDLTAEPGARPGPEPEARPFGLTRRERDVLELVAAGRSNRQIAEELYMSPKTASVHVSRILAKLEVTTRGEAAAVAHRLRLVTLS</sequence>
<evidence type="ECO:0000259" key="4">
    <source>
        <dbReference type="PROSITE" id="PS50043"/>
    </source>
</evidence>
<name>A0A3M2LXU0_9ACTN</name>
<feature type="domain" description="HTH luxR-type" evidence="4">
    <location>
        <begin position="934"/>
        <end position="999"/>
    </location>
</feature>
<dbReference type="EMBL" id="RFFJ01000037">
    <property type="protein sequence ID" value="RMI42261.1"/>
    <property type="molecule type" value="Genomic_DNA"/>
</dbReference>
<feature type="region of interest" description="Disordered" evidence="3">
    <location>
        <begin position="922"/>
        <end position="941"/>
    </location>
</feature>
<dbReference type="SMART" id="SM00421">
    <property type="entry name" value="HTH_LUXR"/>
    <property type="match status" value="1"/>
</dbReference>
<evidence type="ECO:0000313" key="6">
    <source>
        <dbReference type="Proteomes" id="UP000278673"/>
    </source>
</evidence>
<gene>
    <name evidence="5" type="ORF">EBN88_09665</name>
</gene>
<dbReference type="Gene3D" id="3.40.50.300">
    <property type="entry name" value="P-loop containing nucleotide triphosphate hydrolases"/>
    <property type="match status" value="1"/>
</dbReference>
<dbReference type="Gene3D" id="1.25.40.10">
    <property type="entry name" value="Tetratricopeptide repeat domain"/>
    <property type="match status" value="1"/>
</dbReference>
<reference evidence="5 6" key="1">
    <citation type="submission" date="2018-10" db="EMBL/GenBank/DDBJ databases">
        <title>Isolation, diversity and antifungal activity of actinobacteria from wheat.</title>
        <authorList>
            <person name="Han C."/>
        </authorList>
    </citation>
    <scope>NUCLEOTIDE SEQUENCE [LARGE SCALE GENOMIC DNA]</scope>
    <source>
        <strain evidence="5 6">NEAU-YY642</strain>
    </source>
</reference>
<organism evidence="5 6">
    <name type="scientific">Streptomyces triticirhizae</name>
    <dbReference type="NCBI Taxonomy" id="2483353"/>
    <lineage>
        <taxon>Bacteria</taxon>
        <taxon>Bacillati</taxon>
        <taxon>Actinomycetota</taxon>
        <taxon>Actinomycetes</taxon>
        <taxon>Kitasatosporales</taxon>
        <taxon>Streptomycetaceae</taxon>
        <taxon>Streptomyces</taxon>
    </lineage>
</organism>
<proteinExistence type="predicted"/>
<dbReference type="InterPro" id="IPR041664">
    <property type="entry name" value="AAA_16"/>
</dbReference>
<dbReference type="InterPro" id="IPR027417">
    <property type="entry name" value="P-loop_NTPase"/>
</dbReference>
<dbReference type="PRINTS" id="PR00038">
    <property type="entry name" value="HTHLUXR"/>
</dbReference>
<dbReference type="Pfam" id="PF13191">
    <property type="entry name" value="AAA_16"/>
    <property type="match status" value="1"/>
</dbReference>
<keyword evidence="1" id="KW-0547">Nucleotide-binding</keyword>
<dbReference type="PANTHER" id="PTHR16305">
    <property type="entry name" value="TESTICULAR SOLUBLE ADENYLYL CYCLASE"/>
    <property type="match status" value="1"/>
</dbReference>
<dbReference type="Gene3D" id="1.10.10.10">
    <property type="entry name" value="Winged helix-like DNA-binding domain superfamily/Winged helix DNA-binding domain"/>
    <property type="match status" value="1"/>
</dbReference>
<dbReference type="SUPFAM" id="SSF46894">
    <property type="entry name" value="C-terminal effector domain of the bipartite response regulators"/>
    <property type="match status" value="1"/>
</dbReference>
<dbReference type="InterPro" id="IPR000792">
    <property type="entry name" value="Tscrpt_reg_LuxR_C"/>
</dbReference>
<keyword evidence="2" id="KW-0067">ATP-binding</keyword>